<protein>
    <recommendedName>
        <fullName evidence="5">Histidine--tRNA ligase</fullName>
        <ecNumber evidence="5">6.1.1.21</ecNumber>
    </recommendedName>
    <alternativeName>
        <fullName evidence="5">Histidyl-tRNA synthetase</fullName>
        <shortName evidence="5">HisRS</shortName>
    </alternativeName>
</protein>
<keyword evidence="3 5" id="KW-0030">Aminoacyl-tRNA synthetase</keyword>
<dbReference type="PANTHER" id="PTHR43707">
    <property type="entry name" value="HISTIDYL-TRNA SYNTHETASE"/>
    <property type="match status" value="1"/>
</dbReference>
<organism evidence="8 9">
    <name type="scientific">Candidatus Yanofskybacteria bacterium RIFCSPHIGHO2_01_FULL_44_17</name>
    <dbReference type="NCBI Taxonomy" id="1802668"/>
    <lineage>
        <taxon>Bacteria</taxon>
        <taxon>Candidatus Yanofskyibacteriota</taxon>
    </lineage>
</organism>
<dbReference type="InterPro" id="IPR045864">
    <property type="entry name" value="aa-tRNA-synth_II/BPL/LPL"/>
</dbReference>
<dbReference type="Pfam" id="PF13393">
    <property type="entry name" value="tRNA-synt_His"/>
    <property type="match status" value="1"/>
</dbReference>
<evidence type="ECO:0000256" key="2">
    <source>
        <dbReference type="ARBA" id="ARBA00022741"/>
    </source>
</evidence>
<evidence type="ECO:0000256" key="6">
    <source>
        <dbReference type="PIRSR" id="PIRSR001549-1"/>
    </source>
</evidence>
<dbReference type="GO" id="GO:0005524">
    <property type="term" value="F:ATP binding"/>
    <property type="evidence" value="ECO:0007669"/>
    <property type="project" value="UniProtKB-UniRule"/>
</dbReference>
<sequence length="444" mass="50510">MAKPLIQLVKGMHDILPADQPYWQLILKKATAILNDYGFERIDTPIVESSSLFSRSVGETTDIIEKEMYNFKTRGGDDISLRPENTAGVVRAYIEHGMSVMPHPVQLWYFGPMFRHDNPQAGRFRQFYQLGIESFGDDNAATDAMLIFIGYKLLESLGLKNLAVRINSIGDSSCRPQYLRALKDYYRNRAKKVCNKCKKRLKTNLLRLLDCEEQVCKDIGKDAPQTVDHLDADCKSHFKGVLEFLDEVKIPYLLDSRLVRGLDYYTRTVFEIWPDEAVKTENQESDQPAAEVHSKVPRWALCGGGRYDKLVNLLGGPKTPATGWSMGMERLIITLKNQNVATHEHHAQPKIFIAQLGESAKRKGLLLFEEFRKHGISARASFGRDSIKSQLRIAHRLGIKYTLIVGQKESLDETVILREMDSGVQETIPQTKIVEAIKQRLKKE</sequence>
<dbReference type="InterPro" id="IPR004154">
    <property type="entry name" value="Anticodon-bd"/>
</dbReference>
<dbReference type="InterPro" id="IPR004516">
    <property type="entry name" value="HisRS/HisZ"/>
</dbReference>
<keyword evidence="5 8" id="KW-0436">Ligase</keyword>
<dbReference type="Gene3D" id="3.30.930.10">
    <property type="entry name" value="Bira Bifunctional Protein, Domain 2"/>
    <property type="match status" value="1"/>
</dbReference>
<dbReference type="EMBL" id="MGJI01000019">
    <property type="protein sequence ID" value="OGN04551.1"/>
    <property type="molecule type" value="Genomic_DNA"/>
</dbReference>
<gene>
    <name evidence="5" type="primary">hisS</name>
    <name evidence="8" type="ORF">A2831_00835</name>
</gene>
<dbReference type="SUPFAM" id="SSF52954">
    <property type="entry name" value="Class II aaRS ABD-related"/>
    <property type="match status" value="1"/>
</dbReference>
<feature type="binding site" evidence="6">
    <location>
        <position position="115"/>
    </location>
    <ligand>
        <name>L-histidine</name>
        <dbReference type="ChEBI" id="CHEBI:57595"/>
    </ligand>
</feature>
<dbReference type="InterPro" id="IPR006195">
    <property type="entry name" value="aa-tRNA-synth_II"/>
</dbReference>
<dbReference type="PROSITE" id="PS50862">
    <property type="entry name" value="AA_TRNA_LIGASE_II"/>
    <property type="match status" value="1"/>
</dbReference>
<dbReference type="Gene3D" id="3.40.50.800">
    <property type="entry name" value="Anticodon-binding domain"/>
    <property type="match status" value="1"/>
</dbReference>
<feature type="binding site" evidence="6">
    <location>
        <position position="129"/>
    </location>
    <ligand>
        <name>L-histidine</name>
        <dbReference type="ChEBI" id="CHEBI:57595"/>
    </ligand>
</feature>
<reference evidence="8 9" key="1">
    <citation type="journal article" date="2016" name="Nat. Commun.">
        <title>Thousands of microbial genomes shed light on interconnected biogeochemical processes in an aquifer system.</title>
        <authorList>
            <person name="Anantharaman K."/>
            <person name="Brown C.T."/>
            <person name="Hug L.A."/>
            <person name="Sharon I."/>
            <person name="Castelle C.J."/>
            <person name="Probst A.J."/>
            <person name="Thomas B.C."/>
            <person name="Singh A."/>
            <person name="Wilkins M.J."/>
            <person name="Karaoz U."/>
            <person name="Brodie E.L."/>
            <person name="Williams K.H."/>
            <person name="Hubbard S.S."/>
            <person name="Banfield J.F."/>
        </authorList>
    </citation>
    <scope>NUCLEOTIDE SEQUENCE [LARGE SCALE GENOMIC DNA]</scope>
</reference>
<dbReference type="NCBIfam" id="TIGR00442">
    <property type="entry name" value="hisS"/>
    <property type="match status" value="1"/>
</dbReference>
<dbReference type="CDD" id="cd00773">
    <property type="entry name" value="HisRS-like_core"/>
    <property type="match status" value="1"/>
</dbReference>
<keyword evidence="2 5" id="KW-0547">Nucleotide-binding</keyword>
<keyword evidence="5" id="KW-0963">Cytoplasm</keyword>
<dbReference type="GO" id="GO:0005737">
    <property type="term" value="C:cytoplasm"/>
    <property type="evidence" value="ECO:0007669"/>
    <property type="project" value="UniProtKB-SubCell"/>
</dbReference>
<dbReference type="Pfam" id="PF03129">
    <property type="entry name" value="HGTP_anticodon"/>
    <property type="match status" value="1"/>
</dbReference>
<dbReference type="InterPro" id="IPR036621">
    <property type="entry name" value="Anticodon-bd_dom_sf"/>
</dbReference>
<comment type="similarity">
    <text evidence="1 5">Belongs to the class-II aminoacyl-tRNA synthetase family.</text>
</comment>
<dbReference type="InterPro" id="IPR041715">
    <property type="entry name" value="HisRS-like_core"/>
</dbReference>
<dbReference type="GO" id="GO:0004821">
    <property type="term" value="F:histidine-tRNA ligase activity"/>
    <property type="evidence" value="ECO:0007669"/>
    <property type="project" value="UniProtKB-UniRule"/>
</dbReference>
<dbReference type="AlphaFoldDB" id="A0A1F8EUM0"/>
<evidence type="ECO:0000256" key="3">
    <source>
        <dbReference type="ARBA" id="ARBA00023146"/>
    </source>
</evidence>
<feature type="binding site" evidence="6">
    <location>
        <position position="133"/>
    </location>
    <ligand>
        <name>L-histidine</name>
        <dbReference type="ChEBI" id="CHEBI:57595"/>
    </ligand>
</feature>
<feature type="binding site" evidence="6">
    <location>
        <begin position="264"/>
        <end position="265"/>
    </location>
    <ligand>
        <name>L-histidine</name>
        <dbReference type="ChEBI" id="CHEBI:57595"/>
    </ligand>
</feature>
<proteinExistence type="inferred from homology"/>
<dbReference type="STRING" id="1802668.A2831_00835"/>
<dbReference type="GO" id="GO:0006427">
    <property type="term" value="P:histidyl-tRNA aminoacylation"/>
    <property type="evidence" value="ECO:0007669"/>
    <property type="project" value="UniProtKB-UniRule"/>
</dbReference>
<comment type="subunit">
    <text evidence="5">Homodimer.</text>
</comment>
<evidence type="ECO:0000256" key="1">
    <source>
        <dbReference type="ARBA" id="ARBA00008226"/>
    </source>
</evidence>
<evidence type="ECO:0000256" key="4">
    <source>
        <dbReference type="ARBA" id="ARBA00047639"/>
    </source>
</evidence>
<dbReference type="PIRSF" id="PIRSF001549">
    <property type="entry name" value="His-tRNA_synth"/>
    <property type="match status" value="1"/>
</dbReference>
<dbReference type="HAMAP" id="MF_00127">
    <property type="entry name" value="His_tRNA_synth"/>
    <property type="match status" value="1"/>
</dbReference>
<dbReference type="InterPro" id="IPR015807">
    <property type="entry name" value="His-tRNA-ligase"/>
</dbReference>
<accession>A0A1F8EUM0</accession>
<keyword evidence="5" id="KW-0648">Protein biosynthesis</keyword>
<feature type="binding site" evidence="6">
    <location>
        <begin position="84"/>
        <end position="86"/>
    </location>
    <ligand>
        <name>L-histidine</name>
        <dbReference type="ChEBI" id="CHEBI:57595"/>
    </ligand>
</feature>
<evidence type="ECO:0000259" key="7">
    <source>
        <dbReference type="PROSITE" id="PS50862"/>
    </source>
</evidence>
<dbReference type="SUPFAM" id="SSF55681">
    <property type="entry name" value="Class II aaRS and biotin synthetases"/>
    <property type="match status" value="1"/>
</dbReference>
<comment type="catalytic activity">
    <reaction evidence="4 5">
        <text>tRNA(His) + L-histidine + ATP = L-histidyl-tRNA(His) + AMP + diphosphate + H(+)</text>
        <dbReference type="Rhea" id="RHEA:17313"/>
        <dbReference type="Rhea" id="RHEA-COMP:9665"/>
        <dbReference type="Rhea" id="RHEA-COMP:9689"/>
        <dbReference type="ChEBI" id="CHEBI:15378"/>
        <dbReference type="ChEBI" id="CHEBI:30616"/>
        <dbReference type="ChEBI" id="CHEBI:33019"/>
        <dbReference type="ChEBI" id="CHEBI:57595"/>
        <dbReference type="ChEBI" id="CHEBI:78442"/>
        <dbReference type="ChEBI" id="CHEBI:78527"/>
        <dbReference type="ChEBI" id="CHEBI:456215"/>
        <dbReference type="EC" id="6.1.1.21"/>
    </reaction>
</comment>
<evidence type="ECO:0000313" key="9">
    <source>
        <dbReference type="Proteomes" id="UP000177507"/>
    </source>
</evidence>
<feature type="domain" description="Aminoacyl-transfer RNA synthetases class-II family profile" evidence="7">
    <location>
        <begin position="26"/>
        <end position="349"/>
    </location>
</feature>
<comment type="subcellular location">
    <subcellularLocation>
        <location evidence="5">Cytoplasm</location>
    </subcellularLocation>
</comment>
<keyword evidence="5" id="KW-0067">ATP-binding</keyword>
<comment type="caution">
    <text evidence="8">The sequence shown here is derived from an EMBL/GenBank/DDBJ whole genome shotgun (WGS) entry which is preliminary data.</text>
</comment>
<dbReference type="Proteomes" id="UP000177507">
    <property type="component" value="Unassembled WGS sequence"/>
</dbReference>
<evidence type="ECO:0000256" key="5">
    <source>
        <dbReference type="HAMAP-Rule" id="MF_00127"/>
    </source>
</evidence>
<dbReference type="PANTHER" id="PTHR43707:SF1">
    <property type="entry name" value="HISTIDINE--TRNA LIGASE, MITOCHONDRIAL-RELATED"/>
    <property type="match status" value="1"/>
</dbReference>
<evidence type="ECO:0000313" key="8">
    <source>
        <dbReference type="EMBL" id="OGN04551.1"/>
    </source>
</evidence>
<feature type="binding site" evidence="6">
    <location>
        <position position="260"/>
    </location>
    <ligand>
        <name>L-histidine</name>
        <dbReference type="ChEBI" id="CHEBI:57595"/>
    </ligand>
</feature>
<dbReference type="EC" id="6.1.1.21" evidence="5"/>
<name>A0A1F8EUM0_9BACT</name>